<gene>
    <name evidence="2" type="ORF">FRZ61_37290</name>
</gene>
<dbReference type="KEGG" id="hadh:FRZ61_37290"/>
<name>A0A5J6N5G6_9PROT</name>
<evidence type="ECO:0000313" key="2">
    <source>
        <dbReference type="EMBL" id="QEX23790.1"/>
    </source>
</evidence>
<dbReference type="OrthoDB" id="7064574at2"/>
<dbReference type="Pfam" id="PF17236">
    <property type="entry name" value="SU10_MCP"/>
    <property type="match status" value="1"/>
</dbReference>
<dbReference type="EMBL" id="CP042582">
    <property type="protein sequence ID" value="QEX23790.1"/>
    <property type="molecule type" value="Genomic_DNA"/>
</dbReference>
<feature type="compositionally biased region" description="Low complexity" evidence="1">
    <location>
        <begin position="165"/>
        <end position="176"/>
    </location>
</feature>
<evidence type="ECO:0008006" key="4">
    <source>
        <dbReference type="Google" id="ProtNLM"/>
    </source>
</evidence>
<organism evidence="2 3">
    <name type="scientific">Hypericibacter adhaerens</name>
    <dbReference type="NCBI Taxonomy" id="2602016"/>
    <lineage>
        <taxon>Bacteria</taxon>
        <taxon>Pseudomonadati</taxon>
        <taxon>Pseudomonadota</taxon>
        <taxon>Alphaproteobacteria</taxon>
        <taxon>Rhodospirillales</taxon>
        <taxon>Dongiaceae</taxon>
        <taxon>Hypericibacter</taxon>
    </lineage>
</organism>
<feature type="region of interest" description="Disordered" evidence="1">
    <location>
        <begin position="156"/>
        <end position="177"/>
    </location>
</feature>
<keyword evidence="3" id="KW-1185">Reference proteome</keyword>
<dbReference type="InterPro" id="IPR035198">
    <property type="entry name" value="SU10_MCP"/>
</dbReference>
<sequence>MTIVANTYLTFSAIGNREDLADTIYNIDSVETPFQKAIDKVKAKATLHEWQTQSLAAAANNAQLQGDDVSFTAVTPTTRLTNRTQISRKEVAIAGTQEAVDKAGRESELVYQLMLKTKELRRDIEVVLTGNRAPVTGNSTTAPQLRPLCSWYATNDSRGSGGSDGTSSAAATDSGTPRPLTEALLKNVLQLCWAAGGSPDLIMVGPFNKTVISGFAGNATRTLDASKGKLVAGIDVYEGDFGTQKVVASRFSRDRDCHVLDTSLWALATLRPMKTEDLAKTGDAEKAMVLTEYTLEARQEAGSGVVADLTTA</sequence>
<dbReference type="RefSeq" id="WP_151119130.1">
    <property type="nucleotide sequence ID" value="NZ_CP042582.1"/>
</dbReference>
<protein>
    <recommendedName>
        <fullName evidence="4">Head protein</fullName>
    </recommendedName>
</protein>
<dbReference type="AlphaFoldDB" id="A0A5J6N5G6"/>
<dbReference type="Proteomes" id="UP000325797">
    <property type="component" value="Chromosome"/>
</dbReference>
<reference evidence="2 3" key="1">
    <citation type="submission" date="2019-08" db="EMBL/GenBank/DDBJ databases">
        <title>Hyperibacter terrae gen. nov., sp. nov. and Hyperibacter viscosus sp. nov., two new members in the family Rhodospirillaceae isolated from the rhizosphere of Hypericum perforatum.</title>
        <authorList>
            <person name="Noviana Z."/>
        </authorList>
    </citation>
    <scope>NUCLEOTIDE SEQUENCE [LARGE SCALE GENOMIC DNA]</scope>
    <source>
        <strain evidence="2 3">R5959</strain>
    </source>
</reference>
<evidence type="ECO:0000256" key="1">
    <source>
        <dbReference type="SAM" id="MobiDB-lite"/>
    </source>
</evidence>
<proteinExistence type="predicted"/>
<evidence type="ECO:0000313" key="3">
    <source>
        <dbReference type="Proteomes" id="UP000325797"/>
    </source>
</evidence>
<accession>A0A5J6N5G6</accession>